<gene>
    <name evidence="2" type="ORF">Mcate_00538</name>
</gene>
<keyword evidence="1" id="KW-1133">Transmembrane helix</keyword>
<dbReference type="EMBL" id="QWKX01000009">
    <property type="protein sequence ID" value="RIH79025.1"/>
    <property type="molecule type" value="Genomic_DNA"/>
</dbReference>
<proteinExistence type="predicted"/>
<evidence type="ECO:0000313" key="2">
    <source>
        <dbReference type="EMBL" id="RIH79025.1"/>
    </source>
</evidence>
<sequence length="108" mass="11870">MGEGVVAVKAALLDSFLAVYTPYGLVWYGPTDLNDHSYRLAMMLAGFLNALVVLPEELDSRHRLHAARLALQAVEERLPAVPQKHRLAWELVHSEVMAEVKHGAANAA</sequence>
<organism evidence="2 3">
    <name type="scientific">Meiothermus taiwanensis</name>
    <dbReference type="NCBI Taxonomy" id="172827"/>
    <lineage>
        <taxon>Bacteria</taxon>
        <taxon>Thermotogati</taxon>
        <taxon>Deinococcota</taxon>
        <taxon>Deinococci</taxon>
        <taxon>Thermales</taxon>
        <taxon>Thermaceae</taxon>
        <taxon>Meiothermus</taxon>
    </lineage>
</organism>
<evidence type="ECO:0000256" key="1">
    <source>
        <dbReference type="SAM" id="Phobius"/>
    </source>
</evidence>
<reference evidence="2 3" key="1">
    <citation type="submission" date="2018-08" db="EMBL/GenBank/DDBJ databases">
        <title>Meiothermus cateniformans JCM 15151 genome sequencing project.</title>
        <authorList>
            <person name="Da Costa M.S."/>
            <person name="Albuquerque L."/>
            <person name="Raposo P."/>
            <person name="Froufe H.J.C."/>
            <person name="Barroso C.S."/>
            <person name="Egas C."/>
        </authorList>
    </citation>
    <scope>NUCLEOTIDE SEQUENCE [LARGE SCALE GENOMIC DNA]</scope>
    <source>
        <strain evidence="2 3">JCM 15151</strain>
    </source>
</reference>
<keyword evidence="1" id="KW-0472">Membrane</keyword>
<evidence type="ECO:0000313" key="3">
    <source>
        <dbReference type="Proteomes" id="UP000266089"/>
    </source>
</evidence>
<feature type="transmembrane region" description="Helical" evidence="1">
    <location>
        <begin position="12"/>
        <end position="30"/>
    </location>
</feature>
<dbReference type="Proteomes" id="UP000266089">
    <property type="component" value="Unassembled WGS sequence"/>
</dbReference>
<dbReference type="AlphaFoldDB" id="A0A399E3E2"/>
<protein>
    <submittedName>
        <fullName evidence="2">Uncharacterized protein</fullName>
    </submittedName>
</protein>
<name>A0A399E3E2_9DEIN</name>
<accession>A0A399E3E2</accession>
<comment type="caution">
    <text evidence="2">The sequence shown here is derived from an EMBL/GenBank/DDBJ whole genome shotgun (WGS) entry which is preliminary data.</text>
</comment>
<keyword evidence="1" id="KW-0812">Transmembrane</keyword>
<feature type="transmembrane region" description="Helical" evidence="1">
    <location>
        <begin position="36"/>
        <end position="54"/>
    </location>
</feature>